<dbReference type="InterPro" id="IPR036051">
    <property type="entry name" value="KRAB_dom_sf"/>
</dbReference>
<sequence>MDAKCRAFPAPWLKMSATLEKALIFDQCSQGCGSLEESCPLERQALDVLPGERQDWMWVHDSPSREVIEVRRDGERDLDGEQALSSAQEGQSLAREKILASTLDSPVTQQWPTVIQPENVIPFSWVLQKRASASPASALDCVNCQGDRTQEEVPLINYPQELVMFEDIAVYFTQKEWMCLIPAQRDLYRNVMLENYENLLSLGKDSIHSFWFCFTSSCVNAQY</sequence>
<evidence type="ECO:0000259" key="1">
    <source>
        <dbReference type="PROSITE" id="PS50805"/>
    </source>
</evidence>
<feature type="domain" description="KRAB" evidence="1">
    <location>
        <begin position="163"/>
        <end position="223"/>
    </location>
</feature>
<dbReference type="RefSeq" id="XP_008561495.1">
    <property type="nucleotide sequence ID" value="XM_008563273.1"/>
</dbReference>
<keyword evidence="2" id="KW-1185">Reference proteome</keyword>
<dbReference type="GeneID" id="103581441"/>
<name>A0ABM0PZF4_GALVR</name>
<evidence type="ECO:0000313" key="2">
    <source>
        <dbReference type="Proteomes" id="UP000694923"/>
    </source>
</evidence>
<dbReference type="CDD" id="cd07765">
    <property type="entry name" value="KRAB_A-box"/>
    <property type="match status" value="1"/>
</dbReference>
<dbReference type="RefSeq" id="XP_008561494.1">
    <property type="nucleotide sequence ID" value="XM_008563272.1"/>
</dbReference>
<dbReference type="Gene3D" id="6.10.140.140">
    <property type="match status" value="1"/>
</dbReference>
<organism evidence="2 4">
    <name type="scientific">Galeopterus variegatus</name>
    <name type="common">Malayan flying lemur</name>
    <name type="synonym">Cynocephalus variegatus</name>
    <dbReference type="NCBI Taxonomy" id="482537"/>
    <lineage>
        <taxon>Eukaryota</taxon>
        <taxon>Metazoa</taxon>
        <taxon>Chordata</taxon>
        <taxon>Craniata</taxon>
        <taxon>Vertebrata</taxon>
        <taxon>Euteleostomi</taxon>
        <taxon>Mammalia</taxon>
        <taxon>Eutheria</taxon>
        <taxon>Euarchontoglires</taxon>
        <taxon>Dermoptera</taxon>
        <taxon>Cynocephalidae</taxon>
        <taxon>Galeopterus</taxon>
    </lineage>
</organism>
<dbReference type="PANTHER" id="PTHR23232:SF139">
    <property type="entry name" value="KRAB DOMAIN-CONTAINING PROTEIN 1"/>
    <property type="match status" value="1"/>
</dbReference>
<dbReference type="InterPro" id="IPR050169">
    <property type="entry name" value="Krueppel_C2H2_ZnF"/>
</dbReference>
<protein>
    <submittedName>
        <fullName evidence="3 4">Zinc finger protein 197-like</fullName>
    </submittedName>
</protein>
<evidence type="ECO:0000313" key="3">
    <source>
        <dbReference type="RefSeq" id="XP_008561494.1"/>
    </source>
</evidence>
<accession>A0ABM0PZF4</accession>
<proteinExistence type="predicted"/>
<evidence type="ECO:0000313" key="4">
    <source>
        <dbReference type="RefSeq" id="XP_008561495.1"/>
    </source>
</evidence>
<dbReference type="InterPro" id="IPR001909">
    <property type="entry name" value="KRAB"/>
</dbReference>
<dbReference type="Proteomes" id="UP000694923">
    <property type="component" value="Unplaced"/>
</dbReference>
<dbReference type="PANTHER" id="PTHR23232">
    <property type="entry name" value="KRAB DOMAIN C2H2 ZINC FINGER"/>
    <property type="match status" value="1"/>
</dbReference>
<dbReference type="SMART" id="SM00349">
    <property type="entry name" value="KRAB"/>
    <property type="match status" value="1"/>
</dbReference>
<dbReference type="PROSITE" id="PS50805">
    <property type="entry name" value="KRAB"/>
    <property type="match status" value="1"/>
</dbReference>
<reference evidence="3 4" key="1">
    <citation type="submission" date="2025-05" db="UniProtKB">
        <authorList>
            <consortium name="RefSeq"/>
        </authorList>
    </citation>
    <scope>IDENTIFICATION</scope>
</reference>
<dbReference type="Pfam" id="PF01352">
    <property type="entry name" value="KRAB"/>
    <property type="match status" value="1"/>
</dbReference>
<gene>
    <name evidence="3 4" type="primary">LOC103581441</name>
</gene>
<dbReference type="SUPFAM" id="SSF109640">
    <property type="entry name" value="KRAB domain (Kruppel-associated box)"/>
    <property type="match status" value="1"/>
</dbReference>